<sequence>MNCLPRRLKRPPEAEAWKGTVALYRPASRSAWCETPGGPLSAERQRVLAQELSHARAELECSRRAVRNLNEEMARMAVRTFRADDRRRRLREDNRRVQEHVGSTRTRTMAATTQGEAEVTEEQQRRRWRQQQLEVDHDNGQHYNILELETLLKKGGEDPESLARVYGELCGRCREAVRDFIES</sequence>
<organism evidence="3 4">
    <name type="scientific">Apiospora kogelbergensis</name>
    <dbReference type="NCBI Taxonomy" id="1337665"/>
    <lineage>
        <taxon>Eukaryota</taxon>
        <taxon>Fungi</taxon>
        <taxon>Dikarya</taxon>
        <taxon>Ascomycota</taxon>
        <taxon>Pezizomycotina</taxon>
        <taxon>Sordariomycetes</taxon>
        <taxon>Xylariomycetidae</taxon>
        <taxon>Amphisphaeriales</taxon>
        <taxon>Apiosporaceae</taxon>
        <taxon>Apiospora</taxon>
    </lineage>
</organism>
<protein>
    <submittedName>
        <fullName evidence="3">Uncharacterized protein</fullName>
    </submittedName>
</protein>
<feature type="compositionally biased region" description="Polar residues" evidence="2">
    <location>
        <begin position="101"/>
        <end position="115"/>
    </location>
</feature>
<evidence type="ECO:0000313" key="3">
    <source>
        <dbReference type="EMBL" id="KAK8095545.1"/>
    </source>
</evidence>
<keyword evidence="1" id="KW-0175">Coiled coil</keyword>
<proteinExistence type="predicted"/>
<dbReference type="AlphaFoldDB" id="A0AAW0QFS7"/>
<accession>A0AAW0QFS7</accession>
<evidence type="ECO:0000313" key="4">
    <source>
        <dbReference type="Proteomes" id="UP001392437"/>
    </source>
</evidence>
<dbReference type="EMBL" id="JAQQWP010000011">
    <property type="protein sequence ID" value="KAK8095545.1"/>
    <property type="molecule type" value="Genomic_DNA"/>
</dbReference>
<evidence type="ECO:0000256" key="1">
    <source>
        <dbReference type="SAM" id="Coils"/>
    </source>
</evidence>
<feature type="region of interest" description="Disordered" evidence="2">
    <location>
        <begin position="98"/>
        <end position="122"/>
    </location>
</feature>
<evidence type="ECO:0000256" key="2">
    <source>
        <dbReference type="SAM" id="MobiDB-lite"/>
    </source>
</evidence>
<keyword evidence="4" id="KW-1185">Reference proteome</keyword>
<reference evidence="3 4" key="1">
    <citation type="submission" date="2023-01" db="EMBL/GenBank/DDBJ databases">
        <title>Analysis of 21 Apiospora genomes using comparative genomics revels a genus with tremendous synthesis potential of carbohydrate active enzymes and secondary metabolites.</title>
        <authorList>
            <person name="Sorensen T."/>
        </authorList>
    </citation>
    <scope>NUCLEOTIDE SEQUENCE [LARGE SCALE GENOMIC DNA]</scope>
    <source>
        <strain evidence="3 4">CBS 117206</strain>
    </source>
</reference>
<dbReference type="Proteomes" id="UP001392437">
    <property type="component" value="Unassembled WGS sequence"/>
</dbReference>
<feature type="coiled-coil region" evidence="1">
    <location>
        <begin position="52"/>
        <end position="79"/>
    </location>
</feature>
<name>A0AAW0QFS7_9PEZI</name>
<comment type="caution">
    <text evidence="3">The sequence shown here is derived from an EMBL/GenBank/DDBJ whole genome shotgun (WGS) entry which is preliminary data.</text>
</comment>
<gene>
    <name evidence="3" type="ORF">PG999_013567</name>
</gene>